<reference evidence="2 3" key="1">
    <citation type="submission" date="2019-07" db="EMBL/GenBank/DDBJ databases">
        <title>Genomic Encyclopedia of Type Strains, Phase IV (KMG-IV): sequencing the most valuable type-strain genomes for metagenomic binning, comparative biology and taxonomic classification.</title>
        <authorList>
            <person name="Goeker M."/>
        </authorList>
    </citation>
    <scope>NUCLEOTIDE SEQUENCE [LARGE SCALE GENOMIC DNA]</scope>
    <source>
        <strain evidence="2 3">SS015</strain>
    </source>
</reference>
<dbReference type="InterPro" id="IPR050303">
    <property type="entry name" value="GatZ_KbaZ_carbometab"/>
</dbReference>
<feature type="transmembrane region" description="Helical" evidence="1">
    <location>
        <begin position="176"/>
        <end position="196"/>
    </location>
</feature>
<keyword evidence="1" id="KW-0472">Membrane</keyword>
<feature type="transmembrane region" description="Helical" evidence="1">
    <location>
        <begin position="203"/>
        <end position="220"/>
    </location>
</feature>
<dbReference type="GO" id="GO:0009401">
    <property type="term" value="P:phosphoenolpyruvate-dependent sugar phosphotransferase system"/>
    <property type="evidence" value="ECO:0007669"/>
    <property type="project" value="InterPro"/>
</dbReference>
<dbReference type="Pfam" id="PF03613">
    <property type="entry name" value="EIID-AGA"/>
    <property type="match status" value="1"/>
</dbReference>
<dbReference type="GO" id="GO:0005886">
    <property type="term" value="C:plasma membrane"/>
    <property type="evidence" value="ECO:0007669"/>
    <property type="project" value="TreeGrafter"/>
</dbReference>
<feature type="transmembrane region" description="Helical" evidence="1">
    <location>
        <begin position="104"/>
        <end position="127"/>
    </location>
</feature>
<organism evidence="2 3">
    <name type="scientific">Geothermobacter ehrlichii</name>
    <dbReference type="NCBI Taxonomy" id="213224"/>
    <lineage>
        <taxon>Bacteria</taxon>
        <taxon>Pseudomonadati</taxon>
        <taxon>Thermodesulfobacteriota</taxon>
        <taxon>Desulfuromonadia</taxon>
        <taxon>Desulfuromonadales</taxon>
        <taxon>Geothermobacteraceae</taxon>
        <taxon>Geothermobacter</taxon>
    </lineage>
</organism>
<accession>A0A5D3WKH2</accession>
<dbReference type="PANTHER" id="PTHR32502">
    <property type="entry name" value="N-ACETYLGALACTOSAMINE PERMEASE II COMPONENT-RELATED"/>
    <property type="match status" value="1"/>
</dbReference>
<keyword evidence="3" id="KW-1185">Reference proteome</keyword>
<proteinExistence type="predicted"/>
<dbReference type="EMBL" id="VNIB01000002">
    <property type="protein sequence ID" value="TYO99517.1"/>
    <property type="molecule type" value="Genomic_DNA"/>
</dbReference>
<feature type="transmembrane region" description="Helical" evidence="1">
    <location>
        <begin position="148"/>
        <end position="170"/>
    </location>
</feature>
<evidence type="ECO:0000313" key="3">
    <source>
        <dbReference type="Proteomes" id="UP000324159"/>
    </source>
</evidence>
<evidence type="ECO:0000313" key="2">
    <source>
        <dbReference type="EMBL" id="TYO99517.1"/>
    </source>
</evidence>
<dbReference type="AlphaFoldDB" id="A0A5D3WKH2"/>
<dbReference type="Proteomes" id="UP000324159">
    <property type="component" value="Unassembled WGS sequence"/>
</dbReference>
<gene>
    <name evidence="2" type="ORF">EDC39_10239</name>
</gene>
<sequence>MQGLGVLFVMAPAIRSLYRGEERIAVLRRFLGYFNTHPFLASPVLGGMLRFGEDGGKSRSGMAGTDFGNMLMAPYAAMGDALFWGGLRPLAAVMGLFFAVRGSFWGAAVLLVVFNLPAIYFRLVCFYRGYREGGGMVETIQRWRLPDLAIRIKEATVVLLGGLCATWMVSGLEREGAAPAWGLLALPAVCVFGWLVRIGVSPLMIIFSVVALMIPLAMFLQ</sequence>
<protein>
    <submittedName>
        <fullName evidence="2">PTS system mannose-specific IID component</fullName>
    </submittedName>
</protein>
<name>A0A5D3WKH2_9BACT</name>
<comment type="caution">
    <text evidence="2">The sequence shown here is derived from an EMBL/GenBank/DDBJ whole genome shotgun (WGS) entry which is preliminary data.</text>
</comment>
<dbReference type="InterPro" id="IPR004704">
    <property type="entry name" value="PTS_IID_man"/>
</dbReference>
<dbReference type="PANTHER" id="PTHR32502:SF23">
    <property type="entry name" value="TRANSPORT PROTEIN, PTS SYSTEM"/>
    <property type="match status" value="1"/>
</dbReference>
<keyword evidence="1" id="KW-0812">Transmembrane</keyword>
<evidence type="ECO:0000256" key="1">
    <source>
        <dbReference type="SAM" id="Phobius"/>
    </source>
</evidence>
<keyword evidence="1" id="KW-1133">Transmembrane helix</keyword>
<dbReference type="PROSITE" id="PS51108">
    <property type="entry name" value="PTS_EIID"/>
    <property type="match status" value="1"/>
</dbReference>